<proteinExistence type="predicted"/>
<dbReference type="SUPFAM" id="SSF51735">
    <property type="entry name" value="NAD(P)-binding Rossmann-fold domains"/>
    <property type="match status" value="1"/>
</dbReference>
<dbReference type="Gene3D" id="3.40.50.720">
    <property type="entry name" value="NAD(P)-binding Rossmann-like Domain"/>
    <property type="match status" value="1"/>
</dbReference>
<dbReference type="Proteomes" id="UP000238338">
    <property type="component" value="Unassembled WGS sequence"/>
</dbReference>
<organism evidence="2 3">
    <name type="scientific">Albidovulum denitrificans</name>
    <dbReference type="NCBI Taxonomy" id="404881"/>
    <lineage>
        <taxon>Bacteria</taxon>
        <taxon>Pseudomonadati</taxon>
        <taxon>Pseudomonadota</taxon>
        <taxon>Alphaproteobacteria</taxon>
        <taxon>Rhodobacterales</taxon>
        <taxon>Paracoccaceae</taxon>
        <taxon>Albidovulum</taxon>
    </lineage>
</organism>
<keyword evidence="3" id="KW-1185">Reference proteome</keyword>
<dbReference type="AlphaFoldDB" id="A0A2S8SC37"/>
<evidence type="ECO:0000313" key="3">
    <source>
        <dbReference type="Proteomes" id="UP000238338"/>
    </source>
</evidence>
<dbReference type="EMBL" id="PVEP01000001">
    <property type="protein sequence ID" value="PQV58395.1"/>
    <property type="molecule type" value="Genomic_DNA"/>
</dbReference>
<dbReference type="InterPro" id="IPR036291">
    <property type="entry name" value="NAD(P)-bd_dom_sf"/>
</dbReference>
<accession>A0A2S8SC37</accession>
<gene>
    <name evidence="2" type="ORF">LX70_00207</name>
</gene>
<comment type="caution">
    <text evidence="2">The sequence shown here is derived from an EMBL/GenBank/DDBJ whole genome shotgun (WGS) entry which is preliminary data.</text>
</comment>
<evidence type="ECO:0000313" key="2">
    <source>
        <dbReference type="EMBL" id="PQV58395.1"/>
    </source>
</evidence>
<dbReference type="InterPro" id="IPR050177">
    <property type="entry name" value="Lipid_A_modif_metabolic_enz"/>
</dbReference>
<feature type="domain" description="NAD-dependent epimerase/dehydratase" evidence="1">
    <location>
        <begin position="3"/>
        <end position="217"/>
    </location>
</feature>
<protein>
    <submittedName>
        <fullName evidence="2">dTDP-glucose 4,6-dehydratase/UDP-glucose 4-epimerase</fullName>
    </submittedName>
</protein>
<sequence>MRILITGSSGLVGAELAASLRARGHEVVEYDIARAPADGAVEDIRDLRTLGDRMRGCDGVFHLAAVSRVAWGERDPDLCHSVNVEGTRRVIEAALAEPRAPWLVFASSREVYGDPDILPVTEDAPMIAANHYGRSKAAGEALVDAARGHGLRTAIIRLSNVYGTANDHPDRAVPALLTAAMRGQELRITGQDVFFDFVHVADCVTGMLSTMERLEGGVADLPPIQLTTGIPTSLRDLAQKACAVAGREADIVTLPPRSFDVRGFCGIPARAGALLDWQARISLDEGLARLHRILSAQETAAE</sequence>
<evidence type="ECO:0000259" key="1">
    <source>
        <dbReference type="Pfam" id="PF01370"/>
    </source>
</evidence>
<name>A0A2S8SC37_9RHOB</name>
<reference evidence="2 3" key="1">
    <citation type="submission" date="2018-02" db="EMBL/GenBank/DDBJ databases">
        <title>Genomic Encyclopedia of Archaeal and Bacterial Type Strains, Phase II (KMG-II): from individual species to whole genera.</title>
        <authorList>
            <person name="Goeker M."/>
        </authorList>
    </citation>
    <scope>NUCLEOTIDE SEQUENCE [LARGE SCALE GENOMIC DNA]</scope>
    <source>
        <strain evidence="2 3">DSM 18921</strain>
    </source>
</reference>
<dbReference type="RefSeq" id="WP_105512680.1">
    <property type="nucleotide sequence ID" value="NZ_PVEP01000001.1"/>
</dbReference>
<dbReference type="Pfam" id="PF01370">
    <property type="entry name" value="Epimerase"/>
    <property type="match status" value="1"/>
</dbReference>
<dbReference type="InterPro" id="IPR001509">
    <property type="entry name" value="Epimerase_deHydtase"/>
</dbReference>
<dbReference type="OrthoDB" id="9801785at2"/>
<dbReference type="PANTHER" id="PTHR43245">
    <property type="entry name" value="BIFUNCTIONAL POLYMYXIN RESISTANCE PROTEIN ARNA"/>
    <property type="match status" value="1"/>
</dbReference>